<evidence type="ECO:0000256" key="1">
    <source>
        <dbReference type="SAM" id="MobiDB-lite"/>
    </source>
</evidence>
<gene>
    <name evidence="2" type="ORF">A7K98_05040</name>
    <name evidence="3" type="ORF">A7K99_05040</name>
</gene>
<dbReference type="EMBL" id="CP015581">
    <property type="protein sequence ID" value="ARU97249.1"/>
    <property type="molecule type" value="Genomic_DNA"/>
</dbReference>
<proteinExistence type="predicted"/>
<evidence type="ECO:0000313" key="5">
    <source>
        <dbReference type="Proteomes" id="UP000195814"/>
    </source>
</evidence>
<reference evidence="4 5" key="1">
    <citation type="submission" date="2016-05" db="EMBL/GenBank/DDBJ databases">
        <title>Complete genome sequence of two 2,5-diketo-D-glunonic acid producing strain Tatumella citrea.</title>
        <authorList>
            <person name="Duan C."/>
            <person name="Yang J."/>
            <person name="Yang S."/>
        </authorList>
    </citation>
    <scope>NUCLEOTIDE SEQUENCE [LARGE SCALE GENOMIC DNA]</scope>
    <source>
        <strain evidence="3 4">ATCC 39140</strain>
        <strain evidence="2 5">DSM 13699</strain>
    </source>
</reference>
<dbReference type="Proteomes" id="UP000195729">
    <property type="component" value="Chromosome"/>
</dbReference>
<name>A0A1Y0LHY3_TATCI</name>
<feature type="compositionally biased region" description="Basic and acidic residues" evidence="1">
    <location>
        <begin position="73"/>
        <end position="86"/>
    </location>
</feature>
<protein>
    <submittedName>
        <fullName evidence="2">Uncharacterized protein</fullName>
    </submittedName>
</protein>
<evidence type="ECO:0000313" key="2">
    <source>
        <dbReference type="EMBL" id="ARU93210.1"/>
    </source>
</evidence>
<accession>A0A1Y0LHY3</accession>
<dbReference type="AlphaFoldDB" id="A0A1Y0LHY3"/>
<keyword evidence="4" id="KW-1185">Reference proteome</keyword>
<feature type="region of interest" description="Disordered" evidence="1">
    <location>
        <begin position="64"/>
        <end position="86"/>
    </location>
</feature>
<dbReference type="Proteomes" id="UP000195814">
    <property type="component" value="Chromosome"/>
</dbReference>
<evidence type="ECO:0000313" key="3">
    <source>
        <dbReference type="EMBL" id="ARU97249.1"/>
    </source>
</evidence>
<dbReference type="EMBL" id="CP015579">
    <property type="protein sequence ID" value="ARU93210.1"/>
    <property type="molecule type" value="Genomic_DNA"/>
</dbReference>
<evidence type="ECO:0000313" key="4">
    <source>
        <dbReference type="Proteomes" id="UP000195729"/>
    </source>
</evidence>
<dbReference type="KEGG" id="tci:A7K98_05040"/>
<organism evidence="2 5">
    <name type="scientific">Tatumella citrea</name>
    <name type="common">Pantoea citrea</name>
    <dbReference type="NCBI Taxonomy" id="53336"/>
    <lineage>
        <taxon>Bacteria</taxon>
        <taxon>Pseudomonadati</taxon>
        <taxon>Pseudomonadota</taxon>
        <taxon>Gammaproteobacteria</taxon>
        <taxon>Enterobacterales</taxon>
        <taxon>Erwiniaceae</taxon>
        <taxon>Tatumella</taxon>
    </lineage>
</organism>
<sequence>MAIDFVKLIMTIFLQLTDRKLALKPQNCRKLLLSSRSDSTISADKGPLLKRRGVVQMHVTMNFAQKKSRRSGKKDSVTSADDNKCR</sequence>